<dbReference type="AlphaFoldDB" id="A0AAF0T3X2"/>
<keyword evidence="3" id="KW-1185">Reference proteome</keyword>
<dbReference type="RefSeq" id="WP_006648316.1">
    <property type="nucleotide sequence ID" value="NZ_CP101873.1"/>
</dbReference>
<dbReference type="GeneID" id="84214171"/>
<organism evidence="2 3">
    <name type="scientific">Natrinema thermotolerans</name>
    <dbReference type="NCBI Taxonomy" id="121872"/>
    <lineage>
        <taxon>Archaea</taxon>
        <taxon>Methanobacteriati</taxon>
        <taxon>Methanobacteriota</taxon>
        <taxon>Stenosarchaea group</taxon>
        <taxon>Halobacteria</taxon>
        <taxon>Halobacteriales</taxon>
        <taxon>Natrialbaceae</taxon>
        <taxon>Natrinema</taxon>
    </lineage>
</organism>
<reference evidence="2 3" key="1">
    <citation type="submission" date="2022-07" db="EMBL/GenBank/DDBJ databases">
        <title>Two temperate virus in Haloterrigena jeotgali A29.</title>
        <authorList>
            <person name="Deng X."/>
        </authorList>
    </citation>
    <scope>NUCLEOTIDE SEQUENCE [LARGE SCALE GENOMIC DNA]</scope>
    <source>
        <strain evidence="2 3">A29</strain>
    </source>
</reference>
<name>A0AAF0T3X2_9EURY</name>
<accession>A0AAF0T3X2</accession>
<evidence type="ECO:0000259" key="1">
    <source>
        <dbReference type="Pfam" id="PF18545"/>
    </source>
</evidence>
<dbReference type="GeneID" id="39861847"/>
<gene>
    <name evidence="2" type="ORF">NP511_09480</name>
</gene>
<proteinExistence type="predicted"/>
<sequence length="113" mass="11748">METSDQRRGETATVYELADDESISTGVVTAVATASDAEMVPTGGTAGGTTALDPLYTAVDPEALDALFGSDGFGTAGTPDRVTFTYHGYEITITGDRRIGLERLERAAGEPAE</sequence>
<evidence type="ECO:0000313" key="2">
    <source>
        <dbReference type="EMBL" id="WMT09842.1"/>
    </source>
</evidence>
<feature type="domain" description="Halobacterial output" evidence="1">
    <location>
        <begin position="19"/>
        <end position="99"/>
    </location>
</feature>
<dbReference type="Proteomes" id="UP001224926">
    <property type="component" value="Chromosome"/>
</dbReference>
<protein>
    <recommendedName>
        <fullName evidence="1">Halobacterial output domain-containing protein</fullName>
    </recommendedName>
</protein>
<dbReference type="EMBL" id="CP101873">
    <property type="protein sequence ID" value="WMT09842.1"/>
    <property type="molecule type" value="Genomic_DNA"/>
</dbReference>
<dbReference type="InterPro" id="IPR040624">
    <property type="entry name" value="HalOD1"/>
</dbReference>
<dbReference type="Pfam" id="PF18545">
    <property type="entry name" value="HalOD1"/>
    <property type="match status" value="1"/>
</dbReference>
<evidence type="ECO:0000313" key="3">
    <source>
        <dbReference type="Proteomes" id="UP001224926"/>
    </source>
</evidence>